<dbReference type="InterPro" id="IPR011335">
    <property type="entry name" value="Restrct_endonuc-II-like"/>
</dbReference>
<reference evidence="1" key="1">
    <citation type="submission" date="2022-06" db="EMBL/GenBank/DDBJ databases">
        <title>Idiomarina rhizosphaerae M1R2S28.</title>
        <authorList>
            <person name="Sun J.-Q."/>
            <person name="Li L.-F."/>
        </authorList>
    </citation>
    <scope>NUCLEOTIDE SEQUENCE</scope>
    <source>
        <strain evidence="1">M1R2S28</strain>
    </source>
</reference>
<dbReference type="PANTHER" id="PTHR38784:SF1">
    <property type="entry name" value="SUCROSE PHOSPHORYLASE"/>
    <property type="match status" value="1"/>
</dbReference>
<dbReference type="InterPro" id="IPR009822">
    <property type="entry name" value="YaeQ"/>
</dbReference>
<dbReference type="AlphaFoldDB" id="A0A9X2FT67"/>
<gene>
    <name evidence="1" type="ORF">NJR55_00420</name>
</gene>
<dbReference type="Gene3D" id="3.10.640.10">
    <property type="entry name" value="Restriction endonuclease-like alpha-beta roll domain"/>
    <property type="match status" value="1"/>
</dbReference>
<dbReference type="EMBL" id="JAMZDE010000001">
    <property type="protein sequence ID" value="MCP1338042.1"/>
    <property type="molecule type" value="Genomic_DNA"/>
</dbReference>
<dbReference type="SMART" id="SM01322">
    <property type="entry name" value="YaeQ"/>
    <property type="match status" value="1"/>
</dbReference>
<dbReference type="RefSeq" id="WP_253616822.1">
    <property type="nucleotide sequence ID" value="NZ_JAMZDE010000001.1"/>
</dbReference>
<evidence type="ECO:0000313" key="2">
    <source>
        <dbReference type="Proteomes" id="UP001139474"/>
    </source>
</evidence>
<dbReference type="Pfam" id="PF07152">
    <property type="entry name" value="YaeQ"/>
    <property type="match status" value="1"/>
</dbReference>
<organism evidence="1 2">
    <name type="scientific">Idiomarina rhizosphaerae</name>
    <dbReference type="NCBI Taxonomy" id="2961572"/>
    <lineage>
        <taxon>Bacteria</taxon>
        <taxon>Pseudomonadati</taxon>
        <taxon>Pseudomonadota</taxon>
        <taxon>Gammaproteobacteria</taxon>
        <taxon>Alteromonadales</taxon>
        <taxon>Idiomarinaceae</taxon>
        <taxon>Idiomarina</taxon>
    </lineage>
</organism>
<accession>A0A9X2FT67</accession>
<dbReference type="SUPFAM" id="SSF52980">
    <property type="entry name" value="Restriction endonuclease-like"/>
    <property type="match status" value="1"/>
</dbReference>
<dbReference type="PIRSF" id="PIRSF011484">
    <property type="entry name" value="YaeQ"/>
    <property type="match status" value="1"/>
</dbReference>
<protein>
    <submittedName>
        <fullName evidence="1">YaeQ family protein</fullName>
    </submittedName>
</protein>
<dbReference type="Proteomes" id="UP001139474">
    <property type="component" value="Unassembled WGS sequence"/>
</dbReference>
<name>A0A9X2FT67_9GAMM</name>
<sequence length="184" mass="20836">MALQATPYKISLDISDTDRDVYESVKFTVARHPSETELRLASRVLAYAMFYHPQLSFGRGLSDTDEAALWEIDLTGEIQHWIDVGLPDAARVIKASRRAPKMSVVVYGNARLWREKVLPKFAHLNNVNVFVLPQNELAEIAEKLHRSTHWGVMISDGQLYISDGDEQMIVALECWHGEMPEASL</sequence>
<comment type="caution">
    <text evidence="1">The sequence shown here is derived from an EMBL/GenBank/DDBJ whole genome shotgun (WGS) entry which is preliminary data.</text>
</comment>
<dbReference type="InterPro" id="IPR038590">
    <property type="entry name" value="YaeQ_sf"/>
</dbReference>
<proteinExistence type="predicted"/>
<dbReference type="PANTHER" id="PTHR38784">
    <property type="entry name" value="SUCROSE PHOSPHORYLASE"/>
    <property type="match status" value="1"/>
</dbReference>
<keyword evidence="2" id="KW-1185">Reference proteome</keyword>
<evidence type="ECO:0000313" key="1">
    <source>
        <dbReference type="EMBL" id="MCP1338042.1"/>
    </source>
</evidence>